<protein>
    <submittedName>
        <fullName evidence="2">DNA-binding MarR family transcriptional regulator</fullName>
    </submittedName>
</protein>
<dbReference type="GO" id="GO:0003700">
    <property type="term" value="F:DNA-binding transcription factor activity"/>
    <property type="evidence" value="ECO:0007669"/>
    <property type="project" value="InterPro"/>
</dbReference>
<dbReference type="EMBL" id="JACCBU010000001">
    <property type="protein sequence ID" value="NYE70661.1"/>
    <property type="molecule type" value="Genomic_DNA"/>
</dbReference>
<dbReference type="InterPro" id="IPR036390">
    <property type="entry name" value="WH_DNA-bd_sf"/>
</dbReference>
<dbReference type="PANTHER" id="PTHR33164">
    <property type="entry name" value="TRANSCRIPTIONAL REGULATOR, MARR FAMILY"/>
    <property type="match status" value="1"/>
</dbReference>
<comment type="caution">
    <text evidence="2">The sequence shown here is derived from an EMBL/GenBank/DDBJ whole genome shotgun (WGS) entry which is preliminary data.</text>
</comment>
<keyword evidence="3" id="KW-1185">Reference proteome</keyword>
<reference evidence="2 3" key="1">
    <citation type="submission" date="2020-07" db="EMBL/GenBank/DDBJ databases">
        <title>Sequencing the genomes of 1000 actinobacteria strains.</title>
        <authorList>
            <person name="Klenk H.-P."/>
        </authorList>
    </citation>
    <scope>NUCLEOTIDE SEQUENCE [LARGE SCALE GENOMIC DNA]</scope>
    <source>
        <strain evidence="2 3">DSM 22083</strain>
    </source>
</reference>
<dbReference type="SMART" id="SM00347">
    <property type="entry name" value="HTH_MARR"/>
    <property type="match status" value="1"/>
</dbReference>
<dbReference type="InterPro" id="IPR036388">
    <property type="entry name" value="WH-like_DNA-bd_sf"/>
</dbReference>
<dbReference type="InterPro" id="IPR000835">
    <property type="entry name" value="HTH_MarR-typ"/>
</dbReference>
<dbReference type="GO" id="GO:0003677">
    <property type="term" value="F:DNA binding"/>
    <property type="evidence" value="ECO:0007669"/>
    <property type="project" value="UniProtKB-KW"/>
</dbReference>
<evidence type="ECO:0000313" key="3">
    <source>
        <dbReference type="Proteomes" id="UP000569914"/>
    </source>
</evidence>
<dbReference type="SUPFAM" id="SSF46785">
    <property type="entry name" value="Winged helix' DNA-binding domain"/>
    <property type="match status" value="1"/>
</dbReference>
<name>A0A7Y9I5G8_9ACTN</name>
<dbReference type="Pfam" id="PF12802">
    <property type="entry name" value="MarR_2"/>
    <property type="match status" value="1"/>
</dbReference>
<feature type="domain" description="HTH marR-type" evidence="1">
    <location>
        <begin position="10"/>
        <end position="142"/>
    </location>
</feature>
<dbReference type="InterPro" id="IPR039422">
    <property type="entry name" value="MarR/SlyA-like"/>
</dbReference>
<dbReference type="PROSITE" id="PS50995">
    <property type="entry name" value="HTH_MARR_2"/>
    <property type="match status" value="1"/>
</dbReference>
<dbReference type="Proteomes" id="UP000569914">
    <property type="component" value="Unassembled WGS sequence"/>
</dbReference>
<organism evidence="2 3">
    <name type="scientific">Microlunatus parietis</name>
    <dbReference type="NCBI Taxonomy" id="682979"/>
    <lineage>
        <taxon>Bacteria</taxon>
        <taxon>Bacillati</taxon>
        <taxon>Actinomycetota</taxon>
        <taxon>Actinomycetes</taxon>
        <taxon>Propionibacteriales</taxon>
        <taxon>Propionibacteriaceae</taxon>
        <taxon>Microlunatus</taxon>
    </lineage>
</organism>
<evidence type="ECO:0000313" key="2">
    <source>
        <dbReference type="EMBL" id="NYE70661.1"/>
    </source>
</evidence>
<dbReference type="Gene3D" id="1.10.10.10">
    <property type="entry name" value="Winged helix-like DNA-binding domain superfamily/Winged helix DNA-binding domain"/>
    <property type="match status" value="1"/>
</dbReference>
<evidence type="ECO:0000259" key="1">
    <source>
        <dbReference type="PROSITE" id="PS50995"/>
    </source>
</evidence>
<proteinExistence type="predicted"/>
<dbReference type="RefSeq" id="WP_179750292.1">
    <property type="nucleotide sequence ID" value="NZ_JACCBU010000001.1"/>
</dbReference>
<accession>A0A7Y9I5G8</accession>
<dbReference type="GO" id="GO:0006950">
    <property type="term" value="P:response to stress"/>
    <property type="evidence" value="ECO:0007669"/>
    <property type="project" value="TreeGrafter"/>
</dbReference>
<dbReference type="AlphaFoldDB" id="A0A7Y9I5G8"/>
<gene>
    <name evidence="2" type="ORF">BKA15_001990</name>
</gene>
<dbReference type="PANTHER" id="PTHR33164:SF43">
    <property type="entry name" value="HTH-TYPE TRANSCRIPTIONAL REPRESSOR YETL"/>
    <property type="match status" value="1"/>
</dbReference>
<keyword evidence="2" id="KW-0238">DNA-binding</keyword>
<sequence length="148" mass="16625">MVDDPGDEVAIGILFDVLVAHERVGALLRVILQPLGLTPSEYAVTSLLITAGPRTHGAIGQRLGITRSTLSGLLTSLERKELIERRPVEDGRSALIMMTMSGRRLHRRAERAVSRHWTERQDPKSIKETQRRLTWLISRLEQAADDVR</sequence>